<proteinExistence type="predicted"/>
<comment type="caution">
    <text evidence="2">The sequence shown here is derived from an EMBL/GenBank/DDBJ whole genome shotgun (WGS) entry which is preliminary data.</text>
</comment>
<feature type="region of interest" description="Disordered" evidence="1">
    <location>
        <begin position="174"/>
        <end position="200"/>
    </location>
</feature>
<feature type="region of interest" description="Disordered" evidence="1">
    <location>
        <begin position="20"/>
        <end position="40"/>
    </location>
</feature>
<reference evidence="2 3" key="1">
    <citation type="submission" date="2016-04" db="EMBL/GenBank/DDBJ databases">
        <title>Genome analyses suggest a sexual origin of heterokaryosis in a supposedly ancient asexual fungus.</title>
        <authorList>
            <person name="Ropars J."/>
            <person name="Sedzielewska K."/>
            <person name="Noel J."/>
            <person name="Charron P."/>
            <person name="Farinelli L."/>
            <person name="Marton T."/>
            <person name="Kruger M."/>
            <person name="Pelin A."/>
            <person name="Brachmann A."/>
            <person name="Corradi N."/>
        </authorList>
    </citation>
    <scope>NUCLEOTIDE SEQUENCE [LARGE SCALE GENOMIC DNA]</scope>
    <source>
        <strain evidence="2 3">A5</strain>
    </source>
</reference>
<dbReference type="EMBL" id="LLXJ01000150">
    <property type="protein sequence ID" value="PKC14135.1"/>
    <property type="molecule type" value="Genomic_DNA"/>
</dbReference>
<feature type="compositionally biased region" description="Low complexity" evidence="1">
    <location>
        <begin position="22"/>
        <end position="40"/>
    </location>
</feature>
<accession>A0A2N0Q4Y6</accession>
<dbReference type="VEuPathDB" id="FungiDB:RhiirA1_410981"/>
<evidence type="ECO:0000256" key="1">
    <source>
        <dbReference type="SAM" id="MobiDB-lite"/>
    </source>
</evidence>
<dbReference type="Proteomes" id="UP000232722">
    <property type="component" value="Unassembled WGS sequence"/>
</dbReference>
<dbReference type="VEuPathDB" id="FungiDB:FUN_013480"/>
<protein>
    <submittedName>
        <fullName evidence="2">Uncharacterized protein</fullName>
    </submittedName>
</protein>
<organism evidence="2 3">
    <name type="scientific">Rhizophagus irregularis</name>
    <dbReference type="NCBI Taxonomy" id="588596"/>
    <lineage>
        <taxon>Eukaryota</taxon>
        <taxon>Fungi</taxon>
        <taxon>Fungi incertae sedis</taxon>
        <taxon>Mucoromycota</taxon>
        <taxon>Glomeromycotina</taxon>
        <taxon>Glomeromycetes</taxon>
        <taxon>Glomerales</taxon>
        <taxon>Glomeraceae</taxon>
        <taxon>Rhizophagus</taxon>
    </lineage>
</organism>
<evidence type="ECO:0000313" key="2">
    <source>
        <dbReference type="EMBL" id="PKC14135.1"/>
    </source>
</evidence>
<dbReference type="AlphaFoldDB" id="A0A2N0Q4Y6"/>
<gene>
    <name evidence="2" type="ORF">RhiirA5_495611</name>
</gene>
<name>A0A2N0Q4Y6_9GLOM</name>
<sequence>MFKNVSHKILFNYFFSPEPNNTKETNTPASTTTSATATGNDSLTQKVNGRASRRVRKNFELRDYGTLRPDSLEAVRNEYVASILHTALRDDTKKELSMRPQYEIIGVKSSGRVDYAIKDSEDFICIMEDEQNKFTMGFAHKQAAGNITDHVIRARLRQHITELETECDKIRDETETEAETTVSTHTPAKAGAGYEVNIPQ</sequence>
<evidence type="ECO:0000313" key="3">
    <source>
        <dbReference type="Proteomes" id="UP000232722"/>
    </source>
</evidence>
<reference evidence="2 3" key="2">
    <citation type="submission" date="2017-09" db="EMBL/GenBank/DDBJ databases">
        <title>Extensive intraspecific genome diversity in a model arbuscular mycorrhizal fungus.</title>
        <authorList>
            <person name="Chen E.C."/>
            <person name="Morin E."/>
            <person name="Beaudet D."/>
            <person name="Noel J."/>
            <person name="Ndikumana S."/>
            <person name="Charron P."/>
            <person name="St-Onge C."/>
            <person name="Giorgi J."/>
            <person name="Grigoriev I.V."/>
            <person name="Roux C."/>
            <person name="Martin F.M."/>
            <person name="Corradi N."/>
        </authorList>
    </citation>
    <scope>NUCLEOTIDE SEQUENCE [LARGE SCALE GENOMIC DNA]</scope>
    <source>
        <strain evidence="2 3">A5</strain>
    </source>
</reference>